<dbReference type="Proteomes" id="UP001501578">
    <property type="component" value="Unassembled WGS sequence"/>
</dbReference>
<keyword evidence="3" id="KW-1185">Reference proteome</keyword>
<gene>
    <name evidence="2" type="ORF">GCM10009560_68310</name>
</gene>
<comment type="caution">
    <text evidence="2">The sequence shown here is derived from an EMBL/GenBank/DDBJ whole genome shotgun (WGS) entry which is preliminary data.</text>
</comment>
<evidence type="ECO:0000313" key="3">
    <source>
        <dbReference type="Proteomes" id="UP001501578"/>
    </source>
</evidence>
<sequence>MARLRQRGAEGGADLARPEHSDGKASWAITSMHDVPSLLTRWTCRTGYPAAGLSHVTGLLPRVEVPTNPTRAHKLCTPVGMNKGEGIFIAWPRAPGPGCGPDARSDDVLPPVEVHPGRPTADWPAGKSSNRLVTPVRALLN</sequence>
<feature type="region of interest" description="Disordered" evidence="1">
    <location>
        <begin position="1"/>
        <end position="23"/>
    </location>
</feature>
<name>A0ABN1QZP1_9ACTN</name>
<feature type="region of interest" description="Disordered" evidence="1">
    <location>
        <begin position="98"/>
        <end position="129"/>
    </location>
</feature>
<reference evidence="2 3" key="1">
    <citation type="journal article" date="2019" name="Int. J. Syst. Evol. Microbiol.">
        <title>The Global Catalogue of Microorganisms (GCM) 10K type strain sequencing project: providing services to taxonomists for standard genome sequencing and annotation.</title>
        <authorList>
            <consortium name="The Broad Institute Genomics Platform"/>
            <consortium name="The Broad Institute Genome Sequencing Center for Infectious Disease"/>
            <person name="Wu L."/>
            <person name="Ma J."/>
        </authorList>
    </citation>
    <scope>NUCLEOTIDE SEQUENCE [LARGE SCALE GENOMIC DNA]</scope>
    <source>
        <strain evidence="2 3">JCM 11136</strain>
    </source>
</reference>
<evidence type="ECO:0000256" key="1">
    <source>
        <dbReference type="SAM" id="MobiDB-lite"/>
    </source>
</evidence>
<proteinExistence type="predicted"/>
<organism evidence="2 3">
    <name type="scientific">Nonomuraea longicatena</name>
    <dbReference type="NCBI Taxonomy" id="83682"/>
    <lineage>
        <taxon>Bacteria</taxon>
        <taxon>Bacillati</taxon>
        <taxon>Actinomycetota</taxon>
        <taxon>Actinomycetes</taxon>
        <taxon>Streptosporangiales</taxon>
        <taxon>Streptosporangiaceae</taxon>
        <taxon>Nonomuraea</taxon>
    </lineage>
</organism>
<evidence type="ECO:0000313" key="2">
    <source>
        <dbReference type="EMBL" id="GAA0949729.1"/>
    </source>
</evidence>
<accession>A0ABN1QZP1</accession>
<dbReference type="EMBL" id="BAAAHQ010000045">
    <property type="protein sequence ID" value="GAA0949729.1"/>
    <property type="molecule type" value="Genomic_DNA"/>
</dbReference>
<protein>
    <submittedName>
        <fullName evidence="2">Uncharacterized protein</fullName>
    </submittedName>
</protein>